<protein>
    <recommendedName>
        <fullName evidence="3">FP protein C-terminal domain-containing protein</fullName>
    </recommendedName>
</protein>
<evidence type="ECO:0000313" key="5">
    <source>
        <dbReference type="Proteomes" id="UP000814243"/>
    </source>
</evidence>
<sequence length="364" mass="41851">MKLEQERDADIKPILEWLRSGNKPSWSDVAQYSAVTKGLWAQWKSLTLHNGLLCRKWESTNGKDEHLQLVVPRSKISRNKRPRTDESSPGQHEQDLKREIMGLLSNWKLELESKLDDMCAKHNNLVSKLSTEILELKTQTSKIQECNDKIETSMNFINKQYEEIKVGLDNMKKERQEQRKCLENLENKVQDLALKSRSSCIEVRNIPLKDKETSVDLADTVCKIGKTVGIAISPTDLRDVYRLPGKHGSIRPIVAEFHTVQMKLSTLSSVRNFNNNKRTVEEKLNTELINIAGKRQAVYVADYLPASSRKLFHMSREYAKQNNFEYCWTSNGNIFLRKKQGDKQILVSSEQCLLDLGKKCVTSN</sequence>
<evidence type="ECO:0000256" key="1">
    <source>
        <dbReference type="SAM" id="Coils"/>
    </source>
</evidence>
<evidence type="ECO:0000313" key="4">
    <source>
        <dbReference type="EMBL" id="KAH9629575.1"/>
    </source>
</evidence>
<dbReference type="InterPro" id="IPR057251">
    <property type="entry name" value="FP_C"/>
</dbReference>
<accession>A0A922M3R4</accession>
<dbReference type="AlphaFoldDB" id="A0A922M3R4"/>
<feature type="coiled-coil region" evidence="1">
    <location>
        <begin position="154"/>
        <end position="195"/>
    </location>
</feature>
<organism evidence="4 5">
    <name type="scientific">Spodoptera exigua</name>
    <name type="common">Beet armyworm</name>
    <name type="synonym">Noctua fulgens</name>
    <dbReference type="NCBI Taxonomy" id="7107"/>
    <lineage>
        <taxon>Eukaryota</taxon>
        <taxon>Metazoa</taxon>
        <taxon>Ecdysozoa</taxon>
        <taxon>Arthropoda</taxon>
        <taxon>Hexapoda</taxon>
        <taxon>Insecta</taxon>
        <taxon>Pterygota</taxon>
        <taxon>Neoptera</taxon>
        <taxon>Endopterygota</taxon>
        <taxon>Lepidoptera</taxon>
        <taxon>Glossata</taxon>
        <taxon>Ditrysia</taxon>
        <taxon>Noctuoidea</taxon>
        <taxon>Noctuidae</taxon>
        <taxon>Amphipyrinae</taxon>
        <taxon>Spodoptera</taxon>
    </lineage>
</organism>
<feature type="region of interest" description="Disordered" evidence="2">
    <location>
        <begin position="71"/>
        <end position="95"/>
    </location>
</feature>
<feature type="domain" description="FP protein C-terminal" evidence="3">
    <location>
        <begin position="308"/>
        <end position="354"/>
    </location>
</feature>
<comment type="caution">
    <text evidence="4">The sequence shown here is derived from an EMBL/GenBank/DDBJ whole genome shotgun (WGS) entry which is preliminary data.</text>
</comment>
<dbReference type="EMBL" id="JACEFF010000860">
    <property type="protein sequence ID" value="KAH9629575.1"/>
    <property type="molecule type" value="Genomic_DNA"/>
</dbReference>
<dbReference type="Pfam" id="PF25298">
    <property type="entry name" value="Baculo_FP_2nd"/>
    <property type="match status" value="1"/>
</dbReference>
<proteinExistence type="predicted"/>
<dbReference type="Proteomes" id="UP000814243">
    <property type="component" value="Unassembled WGS sequence"/>
</dbReference>
<evidence type="ECO:0000259" key="3">
    <source>
        <dbReference type="Pfam" id="PF25298"/>
    </source>
</evidence>
<reference evidence="4" key="1">
    <citation type="journal article" date="2021" name="G3 (Bethesda)">
        <title>Genome and transcriptome analysis of the beet armyworm Spodoptera exigua reveals targets for pest control. .</title>
        <authorList>
            <person name="Simon S."/>
            <person name="Breeschoten T."/>
            <person name="Jansen H.J."/>
            <person name="Dirks R.P."/>
            <person name="Schranz M.E."/>
            <person name="Ros V.I.D."/>
        </authorList>
    </citation>
    <scope>NUCLEOTIDE SEQUENCE</scope>
    <source>
        <strain evidence="4">TB_SE_WUR_2020</strain>
    </source>
</reference>
<gene>
    <name evidence="4" type="ORF">HF086_016673</name>
</gene>
<feature type="compositionally biased region" description="Basic and acidic residues" evidence="2">
    <location>
        <begin position="82"/>
        <end position="95"/>
    </location>
</feature>
<name>A0A922M3R4_SPOEX</name>
<evidence type="ECO:0000256" key="2">
    <source>
        <dbReference type="SAM" id="MobiDB-lite"/>
    </source>
</evidence>
<keyword evidence="1" id="KW-0175">Coiled coil</keyword>